<dbReference type="Proteomes" id="UP001178507">
    <property type="component" value="Unassembled WGS sequence"/>
</dbReference>
<sequence>MNLGIAIMLLGSVSFMMGTFYMVNHSDREMKIYTWKVICATISIFVAVLMYQAFNDAIKAMFLQGSSETMEMKVAFIHSMVWFLLLQVFLATVSRAVTWPWQGEVDESKEANEQRELDLKSWAVILGHITGFASISAWAQLQSKLAGSVLILPMAFLGLWGLFTVTDKVRMWVSLSDDGEEDEMEKAWDEATEETENDVMALTCSFLVVQTIRFWISGALPNEEGDLPNGTRVDYAQAFLQLFIGLAIGYLSYLHTLYTTEMWRGRVWVGLVCDFSSSWLIMFSVDAILTAMGLGGADFGVLGDVVTACIVTLLSFVVMYLLDKQADKEDEVLHQTPTGGFRREGSEAMHKRKRTAMRSTVMAIGVLIGFAWEKCFDVAVDETAEKEGSILPPSFIKIILAAMLATLVLPAWRWYILPVVKQLGGFDEGEEEEGEDGEKGVYVPPVLPTEAYKDAEAFRTQVVQLEKEKETLIQEVKMLKLRVKELER</sequence>
<dbReference type="AlphaFoldDB" id="A0AA36MT63"/>
<dbReference type="EMBL" id="CAUJNA010000624">
    <property type="protein sequence ID" value="CAJ1379349.1"/>
    <property type="molecule type" value="Genomic_DNA"/>
</dbReference>
<keyword evidence="2" id="KW-1133">Transmembrane helix</keyword>
<keyword evidence="4" id="KW-1185">Reference proteome</keyword>
<proteinExistence type="predicted"/>
<evidence type="ECO:0000313" key="3">
    <source>
        <dbReference type="EMBL" id="CAJ1379349.1"/>
    </source>
</evidence>
<feature type="coiled-coil region" evidence="1">
    <location>
        <begin position="455"/>
        <end position="482"/>
    </location>
</feature>
<feature type="transmembrane region" description="Helical" evidence="2">
    <location>
        <begin position="355"/>
        <end position="372"/>
    </location>
</feature>
<evidence type="ECO:0000256" key="1">
    <source>
        <dbReference type="SAM" id="Coils"/>
    </source>
</evidence>
<keyword evidence="2" id="KW-0812">Transmembrane</keyword>
<reference evidence="3" key="1">
    <citation type="submission" date="2023-08" db="EMBL/GenBank/DDBJ databases">
        <authorList>
            <person name="Chen Y."/>
            <person name="Shah S."/>
            <person name="Dougan E. K."/>
            <person name="Thang M."/>
            <person name="Chan C."/>
        </authorList>
    </citation>
    <scope>NUCLEOTIDE SEQUENCE</scope>
</reference>
<feature type="transmembrane region" description="Helical" evidence="2">
    <location>
        <begin position="236"/>
        <end position="255"/>
    </location>
</feature>
<name>A0AA36MT63_9DINO</name>
<feature type="transmembrane region" description="Helical" evidence="2">
    <location>
        <begin position="6"/>
        <end position="23"/>
    </location>
</feature>
<accession>A0AA36MT63</accession>
<keyword evidence="2" id="KW-0472">Membrane</keyword>
<keyword evidence="1" id="KW-0175">Coiled coil</keyword>
<evidence type="ECO:0000313" key="4">
    <source>
        <dbReference type="Proteomes" id="UP001178507"/>
    </source>
</evidence>
<feature type="transmembrane region" description="Helical" evidence="2">
    <location>
        <begin position="74"/>
        <end position="98"/>
    </location>
</feature>
<comment type="caution">
    <text evidence="3">The sequence shown here is derived from an EMBL/GenBank/DDBJ whole genome shotgun (WGS) entry which is preliminary data.</text>
</comment>
<feature type="transmembrane region" description="Helical" evidence="2">
    <location>
        <begin position="267"/>
        <end position="289"/>
    </location>
</feature>
<organism evidence="3 4">
    <name type="scientific">Effrenium voratum</name>
    <dbReference type="NCBI Taxonomy" id="2562239"/>
    <lineage>
        <taxon>Eukaryota</taxon>
        <taxon>Sar</taxon>
        <taxon>Alveolata</taxon>
        <taxon>Dinophyceae</taxon>
        <taxon>Suessiales</taxon>
        <taxon>Symbiodiniaceae</taxon>
        <taxon>Effrenium</taxon>
    </lineage>
</organism>
<feature type="transmembrane region" description="Helical" evidence="2">
    <location>
        <begin position="35"/>
        <end position="54"/>
    </location>
</feature>
<feature type="transmembrane region" description="Helical" evidence="2">
    <location>
        <begin position="301"/>
        <end position="322"/>
    </location>
</feature>
<feature type="transmembrane region" description="Helical" evidence="2">
    <location>
        <begin position="392"/>
        <end position="412"/>
    </location>
</feature>
<protein>
    <submittedName>
        <fullName evidence="3">Uncharacterized protein</fullName>
    </submittedName>
</protein>
<feature type="transmembrane region" description="Helical" evidence="2">
    <location>
        <begin position="145"/>
        <end position="165"/>
    </location>
</feature>
<gene>
    <name evidence="3" type="ORF">EVOR1521_LOCUS7614</name>
</gene>
<evidence type="ECO:0000256" key="2">
    <source>
        <dbReference type="SAM" id="Phobius"/>
    </source>
</evidence>